<reference evidence="1 2" key="1">
    <citation type="submission" date="2020-04" db="EMBL/GenBank/DDBJ databases">
        <title>Flammeovirgaceae bacterium KN852 isolated from deep sea.</title>
        <authorList>
            <person name="Zhang D.-C."/>
        </authorList>
    </citation>
    <scope>NUCLEOTIDE SEQUENCE [LARGE SCALE GENOMIC DNA]</scope>
    <source>
        <strain evidence="1 2">KN852</strain>
    </source>
</reference>
<evidence type="ECO:0008006" key="3">
    <source>
        <dbReference type="Google" id="ProtNLM"/>
    </source>
</evidence>
<evidence type="ECO:0000313" key="1">
    <source>
        <dbReference type="EMBL" id="NMM49935.1"/>
    </source>
</evidence>
<protein>
    <recommendedName>
        <fullName evidence="3">AMP-binding enzyme</fullName>
    </recommendedName>
</protein>
<sequence length="79" mass="9305">MIDHYHEIVSKVNEGLSHTEKIKKFKLISIPWTFMQSNGHEAELTPTLKLKRRVIEEKYKNQIDEMYETDPSYSGAHDV</sequence>
<dbReference type="AlphaFoldDB" id="A0A848J353"/>
<evidence type="ECO:0000313" key="2">
    <source>
        <dbReference type="Proteomes" id="UP000559010"/>
    </source>
</evidence>
<name>A0A848J353_9BACT</name>
<keyword evidence="2" id="KW-1185">Reference proteome</keyword>
<gene>
    <name evidence="1" type="ORF">HH304_16125</name>
</gene>
<accession>A0A848J353</accession>
<dbReference type="Proteomes" id="UP000559010">
    <property type="component" value="Unassembled WGS sequence"/>
</dbReference>
<comment type="caution">
    <text evidence="1">The sequence shown here is derived from an EMBL/GenBank/DDBJ whole genome shotgun (WGS) entry which is preliminary data.</text>
</comment>
<proteinExistence type="predicted"/>
<dbReference type="Pfam" id="PF23562">
    <property type="entry name" value="AMP-binding_C_3"/>
    <property type="match status" value="1"/>
</dbReference>
<dbReference type="EMBL" id="JABBNU010000010">
    <property type="protein sequence ID" value="NMM49935.1"/>
    <property type="molecule type" value="Genomic_DNA"/>
</dbReference>
<dbReference type="RefSeq" id="WP_169683538.1">
    <property type="nucleotide sequence ID" value="NZ_JABBNU010000010.1"/>
</dbReference>
<organism evidence="1 2">
    <name type="scientific">Marinigracilibium pacificum</name>
    <dbReference type="NCBI Taxonomy" id="2729599"/>
    <lineage>
        <taxon>Bacteria</taxon>
        <taxon>Pseudomonadati</taxon>
        <taxon>Bacteroidota</taxon>
        <taxon>Cytophagia</taxon>
        <taxon>Cytophagales</taxon>
        <taxon>Flammeovirgaceae</taxon>
        <taxon>Marinigracilibium</taxon>
    </lineage>
</organism>